<comment type="caution">
    <text evidence="1">The sequence shown here is derived from an EMBL/GenBank/DDBJ whole genome shotgun (WGS) entry which is preliminary data.</text>
</comment>
<organism evidence="1 2">
    <name type="scientific">Mucuna pruriens</name>
    <name type="common">Velvet bean</name>
    <name type="synonym">Dolichos pruriens</name>
    <dbReference type="NCBI Taxonomy" id="157652"/>
    <lineage>
        <taxon>Eukaryota</taxon>
        <taxon>Viridiplantae</taxon>
        <taxon>Streptophyta</taxon>
        <taxon>Embryophyta</taxon>
        <taxon>Tracheophyta</taxon>
        <taxon>Spermatophyta</taxon>
        <taxon>Magnoliopsida</taxon>
        <taxon>eudicotyledons</taxon>
        <taxon>Gunneridae</taxon>
        <taxon>Pentapetalae</taxon>
        <taxon>rosids</taxon>
        <taxon>fabids</taxon>
        <taxon>Fabales</taxon>
        <taxon>Fabaceae</taxon>
        <taxon>Papilionoideae</taxon>
        <taxon>50 kb inversion clade</taxon>
        <taxon>NPAAA clade</taxon>
        <taxon>indigoferoid/millettioid clade</taxon>
        <taxon>Phaseoleae</taxon>
        <taxon>Mucuna</taxon>
    </lineage>
</organism>
<feature type="non-terminal residue" evidence="1">
    <location>
        <position position="1"/>
    </location>
</feature>
<keyword evidence="2" id="KW-1185">Reference proteome</keyword>
<reference evidence="1" key="1">
    <citation type="submission" date="2018-05" db="EMBL/GenBank/DDBJ databases">
        <title>Draft genome of Mucuna pruriens seed.</title>
        <authorList>
            <person name="Nnadi N.E."/>
            <person name="Vos R."/>
            <person name="Hasami M.H."/>
            <person name="Devisetty U.K."/>
            <person name="Aguiy J.C."/>
        </authorList>
    </citation>
    <scope>NUCLEOTIDE SEQUENCE [LARGE SCALE GENOMIC DNA]</scope>
    <source>
        <strain evidence="1">JCA_2017</strain>
    </source>
</reference>
<proteinExistence type="predicted"/>
<evidence type="ECO:0000313" key="1">
    <source>
        <dbReference type="EMBL" id="RDY06507.1"/>
    </source>
</evidence>
<dbReference type="AlphaFoldDB" id="A0A371HUR5"/>
<name>A0A371HUR5_MUCPR</name>
<dbReference type="EMBL" id="QJKJ01001675">
    <property type="protein sequence ID" value="RDY06507.1"/>
    <property type="molecule type" value="Genomic_DNA"/>
</dbReference>
<dbReference type="OrthoDB" id="1390128at2759"/>
<accession>A0A371HUR5</accession>
<sequence length="129" mass="15301">MGASYLRWVLKELYNMDIAWRVVRHHKCVSKRRKNMIHDIRLKSFQRATAYDSLCINLTRLSTMLRLFNLRQKMGGLIKYGESQYKKKYGYSRSDVSTKGPPTKVLWYLPIIPMLKRLFANSNDAKNLR</sequence>
<dbReference type="Proteomes" id="UP000257109">
    <property type="component" value="Unassembled WGS sequence"/>
</dbReference>
<evidence type="ECO:0000313" key="2">
    <source>
        <dbReference type="Proteomes" id="UP000257109"/>
    </source>
</evidence>
<gene>
    <name evidence="1" type="ORF">CR513_09501</name>
</gene>
<protein>
    <submittedName>
        <fullName evidence="1">Uncharacterized protein</fullName>
    </submittedName>
</protein>